<dbReference type="RefSeq" id="WP_015405435.1">
    <property type="nucleotide sequence ID" value="NC_020304.1"/>
</dbReference>
<name>M1PTS1_DESSD</name>
<dbReference type="OrthoDB" id="5405960at2"/>
<evidence type="ECO:0000256" key="2">
    <source>
        <dbReference type="ARBA" id="ARBA00022525"/>
    </source>
</evidence>
<dbReference type="Pfam" id="PF26363">
    <property type="entry name" value="Phospholipase-like"/>
    <property type="match status" value="1"/>
</dbReference>
<comment type="subcellular location">
    <subcellularLocation>
        <location evidence="1">Secreted</location>
    </subcellularLocation>
</comment>
<dbReference type="InterPro" id="IPR011049">
    <property type="entry name" value="Serralysin-like_metalloprot_C"/>
</dbReference>
<feature type="region of interest" description="Disordered" evidence="3">
    <location>
        <begin position="1028"/>
        <end position="1074"/>
    </location>
</feature>
<keyword evidence="2" id="KW-0964">Secreted</keyword>
<dbReference type="InterPro" id="IPR018511">
    <property type="entry name" value="Hemolysin-typ_Ca-bd_CS"/>
</dbReference>
<gene>
    <name evidence="4" type="ordered locus">UWK_03224</name>
</gene>
<evidence type="ECO:0000313" key="4">
    <source>
        <dbReference type="EMBL" id="AGF79751.1"/>
    </source>
</evidence>
<dbReference type="GO" id="GO:0005509">
    <property type="term" value="F:calcium ion binding"/>
    <property type="evidence" value="ECO:0007669"/>
    <property type="project" value="InterPro"/>
</dbReference>
<dbReference type="Gene3D" id="2.150.10.10">
    <property type="entry name" value="Serralysin-like metalloprotease, C-terminal"/>
    <property type="match status" value="8"/>
</dbReference>
<dbReference type="PRINTS" id="PR00313">
    <property type="entry name" value="CABNDNGRPT"/>
</dbReference>
<dbReference type="InterPro" id="IPR001343">
    <property type="entry name" value="Hemolysn_Ca-bd"/>
</dbReference>
<organism evidence="4 5">
    <name type="scientific">Desulfocapsa sulfexigens (strain DSM 10523 / SB164P1)</name>
    <dbReference type="NCBI Taxonomy" id="1167006"/>
    <lineage>
        <taxon>Bacteria</taxon>
        <taxon>Pseudomonadati</taxon>
        <taxon>Thermodesulfobacteriota</taxon>
        <taxon>Desulfobulbia</taxon>
        <taxon>Desulfobulbales</taxon>
        <taxon>Desulfocapsaceae</taxon>
        <taxon>Desulfocapsa</taxon>
    </lineage>
</organism>
<feature type="compositionally biased region" description="Low complexity" evidence="3">
    <location>
        <begin position="1040"/>
        <end position="1050"/>
    </location>
</feature>
<dbReference type="AlphaFoldDB" id="M1PTS1"/>
<proteinExistence type="predicted"/>
<keyword evidence="5" id="KW-1185">Reference proteome</keyword>
<accession>M1PTS1</accession>
<protein>
    <submittedName>
        <fullName evidence="4">Ca2+-binding protein, RTX toxin</fullName>
    </submittedName>
</protein>
<dbReference type="Pfam" id="PF00353">
    <property type="entry name" value="HemolysinCabind"/>
    <property type="match status" value="11"/>
</dbReference>
<dbReference type="STRING" id="1167006.UWK_03224"/>
<evidence type="ECO:0000313" key="5">
    <source>
        <dbReference type="Proteomes" id="UP000011721"/>
    </source>
</evidence>
<dbReference type="Gene3D" id="3.40.50.1820">
    <property type="entry name" value="alpha/beta hydrolase"/>
    <property type="match status" value="1"/>
</dbReference>
<dbReference type="GO" id="GO:0005576">
    <property type="term" value="C:extracellular region"/>
    <property type="evidence" value="ECO:0007669"/>
    <property type="project" value="UniProtKB-SubCell"/>
</dbReference>
<dbReference type="PATRIC" id="fig|1167006.5.peg.3478"/>
<dbReference type="SUPFAM" id="SSF53474">
    <property type="entry name" value="alpha/beta-Hydrolases"/>
    <property type="match status" value="1"/>
</dbReference>
<dbReference type="Proteomes" id="UP000011721">
    <property type="component" value="Chromosome"/>
</dbReference>
<dbReference type="eggNOG" id="COG3675">
    <property type="taxonomic scope" value="Bacteria"/>
</dbReference>
<dbReference type="PANTHER" id="PTHR38340:SF1">
    <property type="entry name" value="S-LAYER PROTEIN"/>
    <property type="match status" value="1"/>
</dbReference>
<dbReference type="SUPFAM" id="SSF51120">
    <property type="entry name" value="beta-Roll"/>
    <property type="match status" value="6"/>
</dbReference>
<dbReference type="PANTHER" id="PTHR38340">
    <property type="entry name" value="S-LAYER PROTEIN"/>
    <property type="match status" value="1"/>
</dbReference>
<sequence>MATIPELLQFGELADASYIDIIQTTLDDDIIKSLKNDRNFTQKQADNFVEHYNVLATSAEYNIGPESGFSATLFEDINSGKKILAIRGTDQLIGTDWDDDILGLKAGNTPLQFEDMVSFFEKLQEDDKVLSGEKLTVTGHSLGGALAQIFTATYTDFVDESYTYNSPGAKDLESPELSTSNGRYYKEAFIGYDDITGESLFGPVEITQELYDAYSNFESNKNGVDSLVTNVKSSETWWDIPHDLVADLGTDIGSADVNISISDSTFNPVHYHSIGTLVESLYVYNLFSTISSSNNADDFTPFLEKMPDGHALSVVNNVFQAGIDTTQVFVDLAIELTGYANDHSLTGLTVTSLHEHSAEALRSAAENDNAFLFALNALAGFAISGNQPGYVNLVAAEYSTQYLEDRSLFLYQTMHEDALSPTGDDIQFCDTTLGIDAYAGNGVPDFTDRHYIFGNLEGELIEGNSKEDHLYGMDGNDTLTGNGGNDILEGGSGSDTMNGGADNDTFIIHGTDEDPEAFDTFNGGTGDEDKILGGNLDDTIRVNALSLADNSIERIDGGAGENILAGTSGDNTIDLTGITVTHINRIEGGGGADTITGSSGDDILYGGTLTNQEDNVRDTLSGGIGNDTYHIGVGDIVDDADNQGTIWYGANQITDLTFNQVQENSDIYEDANYRVRYDSTNQTLNLFSLASNFYFTINSFSSGDFGFNLADYVEPTPNTNSLTGTDEIEISSLSQITADTWNYHFSIQHADGSETILFNSDVSALSTFTVYGYGGSDTLFGINGNDSLYGGLGDDQLQGMGGDDKLYGESDNDNAWGGDGNDILFGGIGDDNLMGQNGNDTLIGEEDLDRLYGQEGNDILYGGEGNDDMYGGLDNDQLFGGDGDDVLRGDEWDNTGTGEDLLYGGLGNDQLLGGGGDDSLYGEIGDDALAGEGGDDILSGGDGDDHLYGDYGDLSGTGNDELHGGSGEDVLYGSGGNDTLYGDDDNDDLFGGDGIDALFGGHGDDVLQGGLGNDALYGEIGNDSLAGGEDDDSLYGGDGNDLLLGDNPDNTGSGMDELYGGSGDDQLRGGDGNDLLYGESDNDYLYGDNSDGTGIGDDALYGGQGEDNLYGGNGNDELYGDTDNDNLFGEAGDDALYGNTGSDQVHLPCACWD</sequence>
<dbReference type="eggNOG" id="COG2931">
    <property type="taxonomic scope" value="Bacteria"/>
</dbReference>
<reference evidence="5" key="1">
    <citation type="journal article" date="2013" name="Stand. Genomic Sci.">
        <title>Complete genome sequence of Desulfocapsa sulfexigens, a marine deltaproteobacterium specialized in disproportionating inorganic sulfur compounds.</title>
        <authorList>
            <person name="Finster K.W."/>
            <person name="Kjeldsen K.U."/>
            <person name="Kube M."/>
            <person name="Reinhardt R."/>
            <person name="Mussmann M."/>
            <person name="Amann R."/>
            <person name="Schreiber L."/>
        </authorList>
    </citation>
    <scope>NUCLEOTIDE SEQUENCE [LARGE SCALE GENOMIC DNA]</scope>
    <source>
        <strain evidence="5">DSM 10523 / SB164P1</strain>
    </source>
</reference>
<dbReference type="PROSITE" id="PS00330">
    <property type="entry name" value="HEMOLYSIN_CALCIUM"/>
    <property type="match status" value="4"/>
</dbReference>
<dbReference type="EMBL" id="CP003985">
    <property type="protein sequence ID" value="AGF79751.1"/>
    <property type="molecule type" value="Genomic_DNA"/>
</dbReference>
<dbReference type="KEGG" id="dsf:UWK_03224"/>
<dbReference type="HOGENOM" id="CLU_276194_0_0_7"/>
<feature type="region of interest" description="Disordered" evidence="3">
    <location>
        <begin position="958"/>
        <end position="978"/>
    </location>
</feature>
<dbReference type="InterPro" id="IPR050557">
    <property type="entry name" value="RTX_toxin/Mannuronan_C5-epim"/>
</dbReference>
<dbReference type="InterPro" id="IPR029058">
    <property type="entry name" value="AB_hydrolase_fold"/>
</dbReference>
<evidence type="ECO:0000256" key="1">
    <source>
        <dbReference type="ARBA" id="ARBA00004613"/>
    </source>
</evidence>
<evidence type="ECO:0000256" key="3">
    <source>
        <dbReference type="SAM" id="MobiDB-lite"/>
    </source>
</evidence>